<dbReference type="Proteomes" id="UP001386955">
    <property type="component" value="Unassembled WGS sequence"/>
</dbReference>
<protein>
    <submittedName>
        <fullName evidence="1">Uncharacterized protein</fullName>
    </submittedName>
</protein>
<comment type="caution">
    <text evidence="1">The sequence shown here is derived from an EMBL/GenBank/DDBJ whole genome shotgun (WGS) entry which is preliminary data.</text>
</comment>
<gene>
    <name evidence="1" type="ORF">VNO78_22880</name>
</gene>
<dbReference type="EMBL" id="JAYMYS010000006">
    <property type="protein sequence ID" value="KAK7388075.1"/>
    <property type="molecule type" value="Genomic_DNA"/>
</dbReference>
<accession>A0AAN9S2C1</accession>
<keyword evidence="2" id="KW-1185">Reference proteome</keyword>
<evidence type="ECO:0000313" key="2">
    <source>
        <dbReference type="Proteomes" id="UP001386955"/>
    </source>
</evidence>
<dbReference type="AlphaFoldDB" id="A0AAN9S2C1"/>
<reference evidence="1 2" key="1">
    <citation type="submission" date="2024-01" db="EMBL/GenBank/DDBJ databases">
        <title>The genomes of 5 underutilized Papilionoideae crops provide insights into root nodulation and disease resistanc.</title>
        <authorList>
            <person name="Jiang F."/>
        </authorList>
    </citation>
    <scope>NUCLEOTIDE SEQUENCE [LARGE SCALE GENOMIC DNA]</scope>
    <source>
        <strain evidence="1">DUOXIRENSHENG_FW03</strain>
        <tissue evidence="1">Leaves</tissue>
    </source>
</reference>
<dbReference type="PANTHER" id="PTHR35631">
    <property type="entry name" value="OS08G0114150 PROTEIN"/>
    <property type="match status" value="1"/>
</dbReference>
<sequence length="68" mass="7713">MLVLRVNSEVNLQEYAPKLKDLISDTWTIGSHDIKLIFLWGGSNTVACYWDSQVSLMSSTAAWAWHTL</sequence>
<evidence type="ECO:0000313" key="1">
    <source>
        <dbReference type="EMBL" id="KAK7388075.1"/>
    </source>
</evidence>
<dbReference type="PANTHER" id="PTHR35631:SF6">
    <property type="entry name" value="SECRETED PROTEIN"/>
    <property type="match status" value="1"/>
</dbReference>
<proteinExistence type="predicted"/>
<name>A0AAN9S2C1_PSOTE</name>
<organism evidence="1 2">
    <name type="scientific">Psophocarpus tetragonolobus</name>
    <name type="common">Winged bean</name>
    <name type="synonym">Dolichos tetragonolobus</name>
    <dbReference type="NCBI Taxonomy" id="3891"/>
    <lineage>
        <taxon>Eukaryota</taxon>
        <taxon>Viridiplantae</taxon>
        <taxon>Streptophyta</taxon>
        <taxon>Embryophyta</taxon>
        <taxon>Tracheophyta</taxon>
        <taxon>Spermatophyta</taxon>
        <taxon>Magnoliopsida</taxon>
        <taxon>eudicotyledons</taxon>
        <taxon>Gunneridae</taxon>
        <taxon>Pentapetalae</taxon>
        <taxon>rosids</taxon>
        <taxon>fabids</taxon>
        <taxon>Fabales</taxon>
        <taxon>Fabaceae</taxon>
        <taxon>Papilionoideae</taxon>
        <taxon>50 kb inversion clade</taxon>
        <taxon>NPAAA clade</taxon>
        <taxon>indigoferoid/millettioid clade</taxon>
        <taxon>Phaseoleae</taxon>
        <taxon>Psophocarpus</taxon>
    </lineage>
</organism>